<comment type="caution">
    <text evidence="8">The sequence shown here is derived from an EMBL/GenBank/DDBJ whole genome shotgun (WGS) entry which is preliminary data.</text>
</comment>
<keyword evidence="5 6" id="KW-0472">Membrane</keyword>
<organism evidence="8 9">
    <name type="scientific">Flavobacterium frigidarium</name>
    <dbReference type="NCBI Taxonomy" id="99286"/>
    <lineage>
        <taxon>Bacteria</taxon>
        <taxon>Pseudomonadati</taxon>
        <taxon>Bacteroidota</taxon>
        <taxon>Flavobacteriia</taxon>
        <taxon>Flavobacteriales</taxon>
        <taxon>Flavobacteriaceae</taxon>
        <taxon>Flavobacterium</taxon>
    </lineage>
</organism>
<feature type="transmembrane region" description="Helical" evidence="6">
    <location>
        <begin position="20"/>
        <end position="45"/>
    </location>
</feature>
<comment type="subcellular location">
    <subcellularLocation>
        <location evidence="1">Cell membrane</location>
        <topology evidence="1">Multi-pass membrane protein</topology>
    </subcellularLocation>
</comment>
<dbReference type="RefSeq" id="WP_371571798.1">
    <property type="nucleotide sequence ID" value="NZ_JASMRN010000014.1"/>
</dbReference>
<proteinExistence type="predicted"/>
<keyword evidence="4 6" id="KW-1133">Transmembrane helix</keyword>
<dbReference type="EMBL" id="JASMRN010000014">
    <property type="protein sequence ID" value="MEZ7516521.1"/>
    <property type="molecule type" value="Genomic_DNA"/>
</dbReference>
<dbReference type="PANTHER" id="PTHR36115">
    <property type="entry name" value="PROLINE-RICH ANTIGEN HOMOLOG-RELATED"/>
    <property type="match status" value="1"/>
</dbReference>
<evidence type="ECO:0000256" key="3">
    <source>
        <dbReference type="ARBA" id="ARBA00022692"/>
    </source>
</evidence>
<name>A0ABV4KFX9_9FLAO</name>
<evidence type="ECO:0000256" key="5">
    <source>
        <dbReference type="ARBA" id="ARBA00023136"/>
    </source>
</evidence>
<keyword evidence="3 6" id="KW-0812">Transmembrane</keyword>
<evidence type="ECO:0000313" key="8">
    <source>
        <dbReference type="EMBL" id="MEZ7516521.1"/>
    </source>
</evidence>
<evidence type="ECO:0000256" key="1">
    <source>
        <dbReference type="ARBA" id="ARBA00004651"/>
    </source>
</evidence>
<gene>
    <name evidence="8" type="ORF">QO192_14655</name>
</gene>
<keyword evidence="2" id="KW-1003">Cell membrane</keyword>
<sequence length="165" mass="19231">MNIDQYRISNHLFATKAQRFTHFIVDSLFIYILILSAGTTLVLLGEMFDNIALSEWVETMSLLEIIVYSMLMIFLYYFLTEVYFARTIAKVITKTTVVKYDGSKPTVSNVFYRTLSRFIPFEFISYLGSAQKGWHDALSRTYVVNKKDFIKDRTAFIKSNEVHTI</sequence>
<dbReference type="InterPro" id="IPR051791">
    <property type="entry name" value="Pra-immunoreactive"/>
</dbReference>
<dbReference type="InterPro" id="IPR010432">
    <property type="entry name" value="RDD"/>
</dbReference>
<feature type="transmembrane region" description="Helical" evidence="6">
    <location>
        <begin position="65"/>
        <end position="84"/>
    </location>
</feature>
<dbReference type="PANTHER" id="PTHR36115:SF4">
    <property type="entry name" value="MEMBRANE PROTEIN"/>
    <property type="match status" value="1"/>
</dbReference>
<keyword evidence="9" id="KW-1185">Reference proteome</keyword>
<reference evidence="8 9" key="1">
    <citation type="submission" date="2023-05" db="EMBL/GenBank/DDBJ databases">
        <title>Adaptations of aquatic viruses from atmosphere-close ecosystems of the Central Arctic Ocean.</title>
        <authorList>
            <person name="Rahlff J."/>
            <person name="Holmfeldt K."/>
        </authorList>
    </citation>
    <scope>NUCLEOTIDE SEQUENCE [LARGE SCALE GENOMIC DNA]</scope>
    <source>
        <strain evidence="8 9">Arc14</strain>
    </source>
</reference>
<evidence type="ECO:0000313" key="9">
    <source>
        <dbReference type="Proteomes" id="UP001568894"/>
    </source>
</evidence>
<evidence type="ECO:0000259" key="7">
    <source>
        <dbReference type="Pfam" id="PF06271"/>
    </source>
</evidence>
<evidence type="ECO:0000256" key="4">
    <source>
        <dbReference type="ARBA" id="ARBA00022989"/>
    </source>
</evidence>
<evidence type="ECO:0000256" key="6">
    <source>
        <dbReference type="SAM" id="Phobius"/>
    </source>
</evidence>
<feature type="domain" description="RDD" evidence="7">
    <location>
        <begin position="17"/>
        <end position="127"/>
    </location>
</feature>
<dbReference type="Pfam" id="PF06271">
    <property type="entry name" value="RDD"/>
    <property type="match status" value="1"/>
</dbReference>
<dbReference type="Proteomes" id="UP001568894">
    <property type="component" value="Unassembled WGS sequence"/>
</dbReference>
<accession>A0ABV4KFX9</accession>
<protein>
    <submittedName>
        <fullName evidence="8">RDD family protein</fullName>
    </submittedName>
</protein>
<evidence type="ECO:0000256" key="2">
    <source>
        <dbReference type="ARBA" id="ARBA00022475"/>
    </source>
</evidence>